<keyword evidence="2" id="KW-0812">Transmembrane</keyword>
<feature type="compositionally biased region" description="Low complexity" evidence="1">
    <location>
        <begin position="7"/>
        <end position="23"/>
    </location>
</feature>
<organism evidence="3 4">
    <name type="scientific">Trametes coccinea (strain BRFM310)</name>
    <name type="common">Pycnoporus coccineus</name>
    <dbReference type="NCBI Taxonomy" id="1353009"/>
    <lineage>
        <taxon>Eukaryota</taxon>
        <taxon>Fungi</taxon>
        <taxon>Dikarya</taxon>
        <taxon>Basidiomycota</taxon>
        <taxon>Agaricomycotina</taxon>
        <taxon>Agaricomycetes</taxon>
        <taxon>Polyporales</taxon>
        <taxon>Polyporaceae</taxon>
        <taxon>Trametes</taxon>
    </lineage>
</organism>
<proteinExistence type="predicted"/>
<sequence length="193" mass="20757">MLFSFATSPSHHPGHPTTPSHSPMRTSSASNSKPKVNRPTSTPSSALPLPLPLLGQRSPSPPSVRARAASPVRRSHPATPTRSPGSSSHHRCGSAAVLGNDPSPPPLGPLYVDPAAWCENTLTFSPCMRMRICLRGQILPLHVCAASPFLLLLVLLLLLVNMHRALFPIRHGLALRLRVLARARPCTLRSRLA</sequence>
<evidence type="ECO:0000313" key="4">
    <source>
        <dbReference type="Proteomes" id="UP000193067"/>
    </source>
</evidence>
<feature type="transmembrane region" description="Helical" evidence="2">
    <location>
        <begin position="138"/>
        <end position="160"/>
    </location>
</feature>
<feature type="region of interest" description="Disordered" evidence="1">
    <location>
        <begin position="1"/>
        <end position="103"/>
    </location>
</feature>
<protein>
    <submittedName>
        <fullName evidence="3">Uncharacterized protein</fullName>
    </submittedName>
</protein>
<keyword evidence="2" id="KW-0472">Membrane</keyword>
<keyword evidence="2" id="KW-1133">Transmembrane helix</keyword>
<evidence type="ECO:0000256" key="2">
    <source>
        <dbReference type="SAM" id="Phobius"/>
    </source>
</evidence>
<accession>A0A1Y2J220</accession>
<feature type="compositionally biased region" description="Polar residues" evidence="1">
    <location>
        <begin position="24"/>
        <end position="34"/>
    </location>
</feature>
<evidence type="ECO:0000313" key="3">
    <source>
        <dbReference type="EMBL" id="OSD06953.1"/>
    </source>
</evidence>
<dbReference type="Proteomes" id="UP000193067">
    <property type="component" value="Unassembled WGS sequence"/>
</dbReference>
<reference evidence="3 4" key="1">
    <citation type="journal article" date="2015" name="Biotechnol. Biofuels">
        <title>Enhanced degradation of softwood versus hardwood by the white-rot fungus Pycnoporus coccineus.</title>
        <authorList>
            <person name="Couturier M."/>
            <person name="Navarro D."/>
            <person name="Chevret D."/>
            <person name="Henrissat B."/>
            <person name="Piumi F."/>
            <person name="Ruiz-Duenas F.J."/>
            <person name="Martinez A.T."/>
            <person name="Grigoriev I.V."/>
            <person name="Riley R."/>
            <person name="Lipzen A."/>
            <person name="Berrin J.G."/>
            <person name="Master E.R."/>
            <person name="Rosso M.N."/>
        </authorList>
    </citation>
    <scope>NUCLEOTIDE SEQUENCE [LARGE SCALE GENOMIC DNA]</scope>
    <source>
        <strain evidence="3 4">BRFM310</strain>
    </source>
</reference>
<feature type="compositionally biased region" description="Low complexity" evidence="1">
    <location>
        <begin position="39"/>
        <end position="72"/>
    </location>
</feature>
<dbReference type="AlphaFoldDB" id="A0A1Y2J220"/>
<evidence type="ECO:0000256" key="1">
    <source>
        <dbReference type="SAM" id="MobiDB-lite"/>
    </source>
</evidence>
<dbReference type="EMBL" id="KZ084089">
    <property type="protein sequence ID" value="OSD06953.1"/>
    <property type="molecule type" value="Genomic_DNA"/>
</dbReference>
<name>A0A1Y2J220_TRAC3</name>
<gene>
    <name evidence="3" type="ORF">PYCCODRAFT_782864</name>
</gene>
<keyword evidence="4" id="KW-1185">Reference proteome</keyword>